<reference evidence="1 2" key="1">
    <citation type="journal article" date="2005" name="Int. J. Syst. Evol. Microbiol.">
        <title>Nitrincola lacisaponensis gen. nov., sp. nov., a novel alkaliphilic bacterium isolated from an alkaline, saline lake.</title>
        <authorList>
            <person name="Dimitriu P.A."/>
            <person name="Shukla S.K."/>
            <person name="Conradt J."/>
            <person name="Marquez M.C."/>
            <person name="Ventosa A."/>
            <person name="Maglia A."/>
            <person name="Peyton B.M."/>
            <person name="Pinkart H.C."/>
            <person name="Mormile M.R."/>
        </authorList>
    </citation>
    <scope>NUCLEOTIDE SEQUENCE [LARGE SCALE GENOMIC DNA]</scope>
    <source>
        <strain evidence="1 2">4CA</strain>
    </source>
</reference>
<dbReference type="InterPro" id="IPR013078">
    <property type="entry name" value="His_Pase_superF_clade-1"/>
</dbReference>
<dbReference type="PANTHER" id="PTHR47623">
    <property type="entry name" value="OS09G0287300 PROTEIN"/>
    <property type="match status" value="1"/>
</dbReference>
<dbReference type="Gene3D" id="3.40.50.1240">
    <property type="entry name" value="Phosphoglycerate mutase-like"/>
    <property type="match status" value="1"/>
</dbReference>
<dbReference type="AlphaFoldDB" id="A0A063Y284"/>
<dbReference type="OrthoDB" id="9810154at2"/>
<dbReference type="InterPro" id="IPR029033">
    <property type="entry name" value="His_PPase_superfam"/>
</dbReference>
<dbReference type="STRING" id="267850.ADINL_1000"/>
<comment type="caution">
    <text evidence="1">The sequence shown here is derived from an EMBL/GenBank/DDBJ whole genome shotgun (WGS) entry which is preliminary data.</text>
</comment>
<dbReference type="CDD" id="cd07067">
    <property type="entry name" value="HP_PGM_like"/>
    <property type="match status" value="1"/>
</dbReference>
<organism evidence="1 2">
    <name type="scientific">Nitrincola lacisaponensis</name>
    <dbReference type="NCBI Taxonomy" id="267850"/>
    <lineage>
        <taxon>Bacteria</taxon>
        <taxon>Pseudomonadati</taxon>
        <taxon>Pseudomonadota</taxon>
        <taxon>Gammaproteobacteria</taxon>
        <taxon>Oceanospirillales</taxon>
        <taxon>Oceanospirillaceae</taxon>
        <taxon>Nitrincola</taxon>
    </lineage>
</organism>
<evidence type="ECO:0000313" key="2">
    <source>
        <dbReference type="Proteomes" id="UP000027318"/>
    </source>
</evidence>
<gene>
    <name evidence="1" type="ORF">ADINL_1000</name>
</gene>
<dbReference type="Proteomes" id="UP000027318">
    <property type="component" value="Unassembled WGS sequence"/>
</dbReference>
<keyword evidence="2" id="KW-1185">Reference proteome</keyword>
<dbReference type="Pfam" id="PF00300">
    <property type="entry name" value="His_Phos_1"/>
    <property type="match status" value="1"/>
</dbReference>
<dbReference type="RefSeq" id="WP_036544530.1">
    <property type="nucleotide sequence ID" value="NZ_JMSZ01000016.1"/>
</dbReference>
<dbReference type="SUPFAM" id="SSF53254">
    <property type="entry name" value="Phosphoglycerate mutase-like"/>
    <property type="match status" value="1"/>
</dbReference>
<name>A0A063Y284_9GAMM</name>
<dbReference type="PATRIC" id="fig|267850.7.peg.994"/>
<evidence type="ECO:0000313" key="1">
    <source>
        <dbReference type="EMBL" id="KDE40408.1"/>
    </source>
</evidence>
<sequence length="165" mass="18650">MKYLTLVRHAKSSWKAVDLPDFERPLNKRGKRDLPALCERLIAFSAQPDRLLFSPATRTRLTAERIIERLSIPLEHCQECPDCYEACTTALLEQIQIQPDSINHLMLVGHNPGLQDLGSFLLGDTVPHFPTSAVLQLQLDIDHWSDCAPQTGRCLRLDYPGLHAN</sequence>
<protein>
    <submittedName>
        <fullName evidence="1">Phosphohistidine phosphatase SixA</fullName>
    </submittedName>
</protein>
<dbReference type="EMBL" id="JMSZ01000016">
    <property type="protein sequence ID" value="KDE40408.1"/>
    <property type="molecule type" value="Genomic_DNA"/>
</dbReference>
<accession>A0A063Y284</accession>
<dbReference type="PANTHER" id="PTHR47623:SF1">
    <property type="entry name" value="OS09G0287300 PROTEIN"/>
    <property type="match status" value="1"/>
</dbReference>
<proteinExistence type="predicted"/>